<dbReference type="Pfam" id="PF24917">
    <property type="entry name" value="BLTP3A_B"/>
    <property type="match status" value="1"/>
</dbReference>
<accession>A0A815VSW3</accession>
<feature type="non-terminal residue" evidence="2">
    <location>
        <position position="676"/>
    </location>
</feature>
<evidence type="ECO:0000313" key="4">
    <source>
        <dbReference type="Proteomes" id="UP000663829"/>
    </source>
</evidence>
<gene>
    <name evidence="2" type="ORF">GPM918_LOCUS38236</name>
    <name evidence="3" type="ORF">SRO942_LOCUS39049</name>
</gene>
<dbReference type="OrthoDB" id="43807at2759"/>
<reference evidence="2" key="1">
    <citation type="submission" date="2021-02" db="EMBL/GenBank/DDBJ databases">
        <authorList>
            <person name="Nowell W R."/>
        </authorList>
    </citation>
    <scope>NUCLEOTIDE SEQUENCE</scope>
</reference>
<feature type="compositionally biased region" description="Polar residues" evidence="1">
    <location>
        <begin position="57"/>
        <end position="87"/>
    </location>
</feature>
<keyword evidence="4" id="KW-1185">Reference proteome</keyword>
<dbReference type="PANTHER" id="PTHR22774">
    <property type="entry name" value="CHOREIN N-TERMINAL DOMAIN-CONTAINING PROTEIN"/>
    <property type="match status" value="1"/>
</dbReference>
<dbReference type="InterPro" id="IPR026728">
    <property type="entry name" value="BLTP3A/B"/>
</dbReference>
<feature type="region of interest" description="Disordered" evidence="1">
    <location>
        <begin position="46"/>
        <end position="87"/>
    </location>
</feature>
<dbReference type="EMBL" id="CAJNOQ010025135">
    <property type="protein sequence ID" value="CAF1534297.1"/>
    <property type="molecule type" value="Genomic_DNA"/>
</dbReference>
<dbReference type="Proteomes" id="UP000663829">
    <property type="component" value="Unassembled WGS sequence"/>
</dbReference>
<comment type="caution">
    <text evidence="2">The sequence shown here is derived from an EMBL/GenBank/DDBJ whole genome shotgun (WGS) entry which is preliminary data.</text>
</comment>
<proteinExistence type="predicted"/>
<dbReference type="PANTHER" id="PTHR22774:SF11">
    <property type="entry name" value="CHOREIN N-TERMINAL DOMAIN-CONTAINING PROTEIN"/>
    <property type="match status" value="1"/>
</dbReference>
<dbReference type="EMBL" id="CAJOBC010090737">
    <property type="protein sequence ID" value="CAF4393972.1"/>
    <property type="molecule type" value="Genomic_DNA"/>
</dbReference>
<dbReference type="AlphaFoldDB" id="A0A815VSW3"/>
<evidence type="ECO:0000313" key="3">
    <source>
        <dbReference type="EMBL" id="CAF4393972.1"/>
    </source>
</evidence>
<evidence type="ECO:0000313" key="2">
    <source>
        <dbReference type="EMBL" id="CAF1534297.1"/>
    </source>
</evidence>
<protein>
    <submittedName>
        <fullName evidence="2">Uncharacterized protein</fullName>
    </submittedName>
</protein>
<dbReference type="Proteomes" id="UP000681722">
    <property type="component" value="Unassembled WGS sequence"/>
</dbReference>
<organism evidence="2 4">
    <name type="scientific">Didymodactylos carnosus</name>
    <dbReference type="NCBI Taxonomy" id="1234261"/>
    <lineage>
        <taxon>Eukaryota</taxon>
        <taxon>Metazoa</taxon>
        <taxon>Spiralia</taxon>
        <taxon>Gnathifera</taxon>
        <taxon>Rotifera</taxon>
        <taxon>Eurotatoria</taxon>
        <taxon>Bdelloidea</taxon>
        <taxon>Philodinida</taxon>
        <taxon>Philodinidae</taxon>
        <taxon>Didymodactylos</taxon>
    </lineage>
</organism>
<evidence type="ECO:0000256" key="1">
    <source>
        <dbReference type="SAM" id="MobiDB-lite"/>
    </source>
</evidence>
<name>A0A815VSW3_9BILA</name>
<sequence>SSLISSRVQLHFDDLLWVVNDAQLKSAMNAYSEITKLMKKASDQRKKKAQDTLIKMEQSQSSMFQPQKPTTGDNNLPSSASITPSTPNTNDTFTRYDVVETSLHLSIKRFDFHVVADVDVLSDRLAEGGALQMSIANLTVDHYPYHQFGSSKKHWTKYSEVQSTNRNEWANRLYTQWQEEFEKAKEKAVKDEISVKLEKAIQSNRIRLFESCSVINIDDLVLHQVSLTLDKRDKHVKDQRRRRPFITSDRSRYQLPEFWGILNIQFTEYYYPDPYAFPVPNSDLYIQLLPVRFIVDFSTFSWIDAFITTVSMTMDKAIPVEPSEPEHMAIKIDAMLPRVVIISDMFSSSSSPTSTKNEITSSDSNTSSLFRNESMGCDTLELIFSKLLITNTRIDPSSSTTVLEKHLDLFNKKQASGISFFDQIDWPLSTDPAIKSRISPLFKSKLEESYLYQNPLNNNNNSKQVKEPKSSTTALQPYYTMTTDSLKKSSNYDIWHFIGESIWCDYNLGTSTGKQSMIDSLTVSGWVVVDERQKDNEPKLLNILSVIEGNSVLKITQKQYTFLMKLADEISLFSDALDRTKLKSNLIKRKTSKEIDEEMKIILCLTTPSQFTLAVLESLEELGGTQLPISQIGTTSDTTSDSGRDTTISNLVMDVEPNVTLQDSTDINLGNLMVMS</sequence>